<feature type="domain" description="DUF985" evidence="1">
    <location>
        <begin position="9"/>
        <end position="127"/>
    </location>
</feature>
<gene>
    <name evidence="2" type="ORF">DFR76_10920</name>
</gene>
<dbReference type="CDD" id="cd06121">
    <property type="entry name" value="cupin_YML079wp"/>
    <property type="match status" value="1"/>
</dbReference>
<dbReference type="Proteomes" id="UP000254869">
    <property type="component" value="Unassembled WGS sequence"/>
</dbReference>
<keyword evidence="3" id="KW-1185">Reference proteome</keyword>
<dbReference type="Pfam" id="PF06172">
    <property type="entry name" value="Cupin_5"/>
    <property type="match status" value="1"/>
</dbReference>
<proteinExistence type="predicted"/>
<organism evidence="2 3">
    <name type="scientific">Nocardia pseudobrasiliensis</name>
    <dbReference type="NCBI Taxonomy" id="45979"/>
    <lineage>
        <taxon>Bacteria</taxon>
        <taxon>Bacillati</taxon>
        <taxon>Actinomycetota</taxon>
        <taxon>Actinomycetes</taxon>
        <taxon>Mycobacteriales</taxon>
        <taxon>Nocardiaceae</taxon>
        <taxon>Nocardia</taxon>
    </lineage>
</organism>
<dbReference type="InterPro" id="IPR009327">
    <property type="entry name" value="Cupin_DUF985"/>
</dbReference>
<dbReference type="InterPro" id="IPR014710">
    <property type="entry name" value="RmlC-like_jellyroll"/>
</dbReference>
<evidence type="ECO:0000259" key="1">
    <source>
        <dbReference type="Pfam" id="PF06172"/>
    </source>
</evidence>
<dbReference type="STRING" id="1210086.GCA_001613105_03691"/>
<accession>A0A370HYY9</accession>
<reference evidence="2 3" key="1">
    <citation type="submission" date="2018-07" db="EMBL/GenBank/DDBJ databases">
        <title>Genomic Encyclopedia of Type Strains, Phase IV (KMG-IV): sequencing the most valuable type-strain genomes for metagenomic binning, comparative biology and taxonomic classification.</title>
        <authorList>
            <person name="Goeker M."/>
        </authorList>
    </citation>
    <scope>NUCLEOTIDE SEQUENCE [LARGE SCALE GENOMIC DNA]</scope>
    <source>
        <strain evidence="2 3">DSM 44290</strain>
    </source>
</reference>
<dbReference type="InterPro" id="IPR011051">
    <property type="entry name" value="RmlC_Cupin_sf"/>
</dbReference>
<protein>
    <recommendedName>
        <fullName evidence="1">DUF985 domain-containing protein</fullName>
    </recommendedName>
</protein>
<sequence length="159" mass="17529">MDTTTTAERIIDTLRLQPLAVCSGYFRETWRDTASTVIYWLLPATHFSALHAARYPEIFTYHSGAPLTLTLLDPDGRPTEHTLGPDLDAGHHPHLVVPAGVWQAAYTRGDHTLASVVVAPPFTPEVVEVGDAEVLAARYPRYAEEIRALCARGRLGIEK</sequence>
<dbReference type="InterPro" id="IPR039935">
    <property type="entry name" value="YML079W-like"/>
</dbReference>
<dbReference type="PANTHER" id="PTHR33387:SF3">
    <property type="entry name" value="DUF985 DOMAIN-CONTAINING PROTEIN"/>
    <property type="match status" value="1"/>
</dbReference>
<evidence type="ECO:0000313" key="2">
    <source>
        <dbReference type="EMBL" id="RDI63685.1"/>
    </source>
</evidence>
<dbReference type="PANTHER" id="PTHR33387">
    <property type="entry name" value="RMLC-LIKE JELLY ROLL FOLD PROTEIN"/>
    <property type="match status" value="1"/>
</dbReference>
<dbReference type="EMBL" id="QQBC01000009">
    <property type="protein sequence ID" value="RDI63685.1"/>
    <property type="molecule type" value="Genomic_DNA"/>
</dbReference>
<evidence type="ECO:0000313" key="3">
    <source>
        <dbReference type="Proteomes" id="UP000254869"/>
    </source>
</evidence>
<dbReference type="Gene3D" id="2.60.120.10">
    <property type="entry name" value="Jelly Rolls"/>
    <property type="match status" value="1"/>
</dbReference>
<dbReference type="SUPFAM" id="SSF51182">
    <property type="entry name" value="RmlC-like cupins"/>
    <property type="match status" value="1"/>
</dbReference>
<dbReference type="RefSeq" id="WP_067999199.1">
    <property type="nucleotide sequence ID" value="NZ_QQBC01000009.1"/>
</dbReference>
<dbReference type="AlphaFoldDB" id="A0A370HYY9"/>
<comment type="caution">
    <text evidence="2">The sequence shown here is derived from an EMBL/GenBank/DDBJ whole genome shotgun (WGS) entry which is preliminary data.</text>
</comment>
<name>A0A370HYY9_9NOCA</name>